<evidence type="ECO:0000313" key="3">
    <source>
        <dbReference type="EMBL" id="ALC17163.1"/>
    </source>
</evidence>
<dbReference type="GO" id="GO:0004222">
    <property type="term" value="F:metalloendopeptidase activity"/>
    <property type="evidence" value="ECO:0007669"/>
    <property type="project" value="TreeGrafter"/>
</dbReference>
<keyword evidence="1" id="KW-0175">Coiled coil</keyword>
<dbReference type="Gene3D" id="6.10.250.3150">
    <property type="match status" value="1"/>
</dbReference>
<dbReference type="SUPFAM" id="SSF51261">
    <property type="entry name" value="Duplicated hybrid motif"/>
    <property type="match status" value="1"/>
</dbReference>
<dbReference type="InterPro" id="IPR011055">
    <property type="entry name" value="Dup_hybrid_motif"/>
</dbReference>
<organism evidence="3 4">
    <name type="scientific">Desulfuromonas soudanensis</name>
    <dbReference type="NCBI Taxonomy" id="1603606"/>
    <lineage>
        <taxon>Bacteria</taxon>
        <taxon>Pseudomonadati</taxon>
        <taxon>Thermodesulfobacteriota</taxon>
        <taxon>Desulfuromonadia</taxon>
        <taxon>Desulfuromonadales</taxon>
        <taxon>Desulfuromonadaceae</taxon>
        <taxon>Desulfuromonas</taxon>
    </lineage>
</organism>
<sequence length="374" mass="42228">MWSGLFLLLAVALPAQGEDLTQSRKSLKELDQQIRQTTRNLEKKRSAERSLVDELKIVDDELEATRRRVGKISGHIKLLDEQVRAGEERLREVHQGAETAEKRVRRRLVSLYKGGEVGLLRVLFASATPAEMAEDYDYLGRIVRRDRLLLAEYRRQQAALETAQRQLAELRQDQQAALEARRADQENLRQALQRKATLLTEVRRDRKALARALDDLRERAERLTALVKNLETGQAREYTGKPGVFQGQKGKLPWPAKGQVKVGFGTWRHPDLGTLYDSKGLEIAVSGEKPVNAVWQGEVVFASWFKGYGNLLIVDHGDSYFTLYAQAARLNKKVGDRVAAGEPLGFTAPEGAVLYFEIRQGGTPVDPARWLRPL</sequence>
<dbReference type="PANTHER" id="PTHR21666">
    <property type="entry name" value="PEPTIDASE-RELATED"/>
    <property type="match status" value="1"/>
</dbReference>
<dbReference type="InterPro" id="IPR050570">
    <property type="entry name" value="Cell_wall_metabolism_enzyme"/>
</dbReference>
<protein>
    <submittedName>
        <fullName evidence="3">Peptidase M23</fullName>
    </submittedName>
</protein>
<dbReference type="AlphaFoldDB" id="A0A0M3QG44"/>
<reference evidence="3 4" key="1">
    <citation type="submission" date="2015-07" db="EMBL/GenBank/DDBJ databases">
        <title>Isolation and Genomic Characterization of a Novel Halophilic Metal-Reducing Deltaproteobacterium from the Deep Subsurface.</title>
        <authorList>
            <person name="Badalamenti J.P."/>
            <person name="Summers Z.M."/>
            <person name="Gralnick J.A."/>
            <person name="Bond D.R."/>
        </authorList>
    </citation>
    <scope>NUCLEOTIDE SEQUENCE [LARGE SCALE GENOMIC DNA]</scope>
    <source>
        <strain evidence="3 4">WTL</strain>
    </source>
</reference>
<dbReference type="Pfam" id="PF01551">
    <property type="entry name" value="Peptidase_M23"/>
    <property type="match status" value="1"/>
</dbReference>
<evidence type="ECO:0000313" key="4">
    <source>
        <dbReference type="Proteomes" id="UP000057158"/>
    </source>
</evidence>
<evidence type="ECO:0000259" key="2">
    <source>
        <dbReference type="Pfam" id="PF01551"/>
    </source>
</evidence>
<dbReference type="PANTHER" id="PTHR21666:SF270">
    <property type="entry name" value="MUREIN HYDROLASE ACTIVATOR ENVC"/>
    <property type="match status" value="1"/>
</dbReference>
<proteinExistence type="predicted"/>
<dbReference type="Proteomes" id="UP000057158">
    <property type="component" value="Chromosome"/>
</dbReference>
<dbReference type="InterPro" id="IPR016047">
    <property type="entry name" value="M23ase_b-sheet_dom"/>
</dbReference>
<keyword evidence="4" id="KW-1185">Reference proteome</keyword>
<feature type="coiled-coil region" evidence="1">
    <location>
        <begin position="20"/>
        <end position="47"/>
    </location>
</feature>
<dbReference type="STRING" id="1603606.DSOUD_2402"/>
<dbReference type="OrthoDB" id="9784703at2"/>
<dbReference type="RefSeq" id="WP_053551193.1">
    <property type="nucleotide sequence ID" value="NZ_CP010802.1"/>
</dbReference>
<dbReference type="CDD" id="cd12797">
    <property type="entry name" value="M23_peptidase"/>
    <property type="match status" value="1"/>
</dbReference>
<feature type="coiled-coil region" evidence="1">
    <location>
        <begin position="153"/>
        <end position="233"/>
    </location>
</feature>
<evidence type="ECO:0000256" key="1">
    <source>
        <dbReference type="SAM" id="Coils"/>
    </source>
</evidence>
<dbReference type="PATRIC" id="fig|1603606.3.peg.2604"/>
<feature type="domain" description="M23ase beta-sheet core" evidence="2">
    <location>
        <begin position="278"/>
        <end position="367"/>
    </location>
</feature>
<dbReference type="EMBL" id="CP010802">
    <property type="protein sequence ID" value="ALC17163.1"/>
    <property type="molecule type" value="Genomic_DNA"/>
</dbReference>
<dbReference type="Gene3D" id="2.70.70.10">
    <property type="entry name" value="Glucose Permease (Domain IIA)"/>
    <property type="match status" value="1"/>
</dbReference>
<accession>A0A0M3QG44</accession>
<gene>
    <name evidence="3" type="ORF">DSOUD_2402</name>
</gene>
<name>A0A0M3QG44_9BACT</name>
<dbReference type="KEGG" id="des:DSOUD_2402"/>